<proteinExistence type="predicted"/>
<reference evidence="2" key="1">
    <citation type="submission" date="2020-10" db="EMBL/GenBank/DDBJ databases">
        <authorList>
            <person name="Gilroy R."/>
        </authorList>
    </citation>
    <scope>NUCLEOTIDE SEQUENCE</scope>
    <source>
        <strain evidence="2">CHK158-818</strain>
    </source>
</reference>
<keyword evidence="1" id="KW-0812">Transmembrane</keyword>
<dbReference type="EMBL" id="DVNA01000198">
    <property type="protein sequence ID" value="HIU55877.1"/>
    <property type="molecule type" value="Genomic_DNA"/>
</dbReference>
<sequence length="110" mass="12628">MNQRILNILFYISATAVLLASALYITQWEAAPYIFAVGAAGMAIARLSNRYQGHNIRLKRLYRMETLSSLIIVAASYFMFKHQNEWFLLLFVAAILQLYTAILIPKIKEK</sequence>
<feature type="transmembrane region" description="Helical" evidence="1">
    <location>
        <begin position="61"/>
        <end position="80"/>
    </location>
</feature>
<evidence type="ECO:0000256" key="1">
    <source>
        <dbReference type="SAM" id="Phobius"/>
    </source>
</evidence>
<keyword evidence="1" id="KW-1133">Transmembrane helix</keyword>
<protein>
    <submittedName>
        <fullName evidence="2">Uncharacterized protein</fullName>
    </submittedName>
</protein>
<feature type="transmembrane region" description="Helical" evidence="1">
    <location>
        <begin position="5"/>
        <end position="25"/>
    </location>
</feature>
<reference evidence="2" key="2">
    <citation type="journal article" date="2021" name="PeerJ">
        <title>Extensive microbial diversity within the chicken gut microbiome revealed by metagenomics and culture.</title>
        <authorList>
            <person name="Gilroy R."/>
            <person name="Ravi A."/>
            <person name="Getino M."/>
            <person name="Pursley I."/>
            <person name="Horton D.L."/>
            <person name="Alikhan N.F."/>
            <person name="Baker D."/>
            <person name="Gharbi K."/>
            <person name="Hall N."/>
            <person name="Watson M."/>
            <person name="Adriaenssens E.M."/>
            <person name="Foster-Nyarko E."/>
            <person name="Jarju S."/>
            <person name="Secka A."/>
            <person name="Antonio M."/>
            <person name="Oren A."/>
            <person name="Chaudhuri R.R."/>
            <person name="La Ragione R."/>
            <person name="Hildebrand F."/>
            <person name="Pallen M.J."/>
        </authorList>
    </citation>
    <scope>NUCLEOTIDE SEQUENCE</scope>
    <source>
        <strain evidence="2">CHK158-818</strain>
    </source>
</reference>
<name>A0A9D1M8Y8_9BACT</name>
<keyword evidence="1" id="KW-0472">Membrane</keyword>
<dbReference type="Proteomes" id="UP000824112">
    <property type="component" value="Unassembled WGS sequence"/>
</dbReference>
<feature type="transmembrane region" description="Helical" evidence="1">
    <location>
        <begin position="86"/>
        <end position="104"/>
    </location>
</feature>
<comment type="caution">
    <text evidence="2">The sequence shown here is derived from an EMBL/GenBank/DDBJ whole genome shotgun (WGS) entry which is preliminary data.</text>
</comment>
<evidence type="ECO:0000313" key="2">
    <source>
        <dbReference type="EMBL" id="HIU55877.1"/>
    </source>
</evidence>
<gene>
    <name evidence="2" type="ORF">IAB03_08755</name>
</gene>
<dbReference type="AlphaFoldDB" id="A0A9D1M8Y8"/>
<organism evidence="2 3">
    <name type="scientific">Candidatus Gallibacteroides avistercoris</name>
    <dbReference type="NCBI Taxonomy" id="2840833"/>
    <lineage>
        <taxon>Bacteria</taxon>
        <taxon>Pseudomonadati</taxon>
        <taxon>Bacteroidota</taxon>
        <taxon>Bacteroidia</taxon>
        <taxon>Bacteroidales</taxon>
        <taxon>Bacteroidaceae</taxon>
        <taxon>Bacteroidaceae incertae sedis</taxon>
        <taxon>Candidatus Gallibacteroides</taxon>
    </lineage>
</organism>
<evidence type="ECO:0000313" key="3">
    <source>
        <dbReference type="Proteomes" id="UP000824112"/>
    </source>
</evidence>
<accession>A0A9D1M8Y8</accession>
<feature type="transmembrane region" description="Helical" evidence="1">
    <location>
        <begin position="31"/>
        <end position="49"/>
    </location>
</feature>